<keyword evidence="9" id="KW-1185">Reference proteome</keyword>
<reference evidence="8 9" key="1">
    <citation type="journal article" date="2015" name="Genome Biol.">
        <title>Comparative genomics of Steinernema reveals deeply conserved gene regulatory networks.</title>
        <authorList>
            <person name="Dillman A.R."/>
            <person name="Macchietto M."/>
            <person name="Porter C.F."/>
            <person name="Rogers A."/>
            <person name="Williams B."/>
            <person name="Antoshechkin I."/>
            <person name="Lee M.M."/>
            <person name="Goodwin Z."/>
            <person name="Lu X."/>
            <person name="Lewis E.E."/>
            <person name="Goodrich-Blair H."/>
            <person name="Stock S.P."/>
            <person name="Adams B.J."/>
            <person name="Sternberg P.W."/>
            <person name="Mortazavi A."/>
        </authorList>
    </citation>
    <scope>NUCLEOTIDE SEQUENCE [LARGE SCALE GENOMIC DNA]</scope>
    <source>
        <strain evidence="8 9">ALL</strain>
    </source>
</reference>
<evidence type="ECO:0000256" key="2">
    <source>
        <dbReference type="ARBA" id="ARBA00022679"/>
    </source>
</evidence>
<dbReference type="Proteomes" id="UP000298663">
    <property type="component" value="Unassembled WGS sequence"/>
</dbReference>
<evidence type="ECO:0000313" key="9">
    <source>
        <dbReference type="Proteomes" id="UP000298663"/>
    </source>
</evidence>
<dbReference type="PROSITE" id="PS51678">
    <property type="entry name" value="SAM_MT_PRMT"/>
    <property type="match status" value="1"/>
</dbReference>
<dbReference type="SUPFAM" id="SSF53335">
    <property type="entry name" value="S-adenosyl-L-methionine-dependent methyltransferases"/>
    <property type="match status" value="2"/>
</dbReference>
<protein>
    <recommendedName>
        <fullName evidence="5">Protein arginine N-methyltransferase</fullName>
        <ecNumber evidence="5">2.1.1.-</ecNumber>
    </recommendedName>
</protein>
<proteinExistence type="inferred from homology"/>
<evidence type="ECO:0000256" key="4">
    <source>
        <dbReference type="ARBA" id="ARBA00022737"/>
    </source>
</evidence>
<dbReference type="Pfam" id="PF06325">
    <property type="entry name" value="PrmA"/>
    <property type="match status" value="1"/>
</dbReference>
<dbReference type="InterPro" id="IPR025799">
    <property type="entry name" value="Arg_MeTrfase"/>
</dbReference>
<keyword evidence="2 6" id="KW-0808">Transferase</keyword>
<evidence type="ECO:0000259" key="7">
    <source>
        <dbReference type="Pfam" id="PF22528"/>
    </source>
</evidence>
<dbReference type="EMBL" id="AZBU02000009">
    <property type="protein sequence ID" value="TKR64488.1"/>
    <property type="molecule type" value="Genomic_DNA"/>
</dbReference>
<name>A0A4U5M6I7_STECR</name>
<dbReference type="PIRSF" id="PIRSF036946">
    <property type="entry name" value="Arg_N-mtase"/>
    <property type="match status" value="1"/>
</dbReference>
<dbReference type="EC" id="2.1.1.-" evidence="5"/>
<comment type="similarity">
    <text evidence="5">Belongs to the class I-like SAM-binding methyltransferase superfamily. Protein arginine N-methyltransferase family. PRMT7 subfamily.</text>
</comment>
<dbReference type="PANTHER" id="PTHR11006:SF4">
    <property type="entry name" value="PROTEIN ARGININE N-METHYLTRANSFERASE 7"/>
    <property type="match status" value="1"/>
</dbReference>
<dbReference type="CDD" id="cd02440">
    <property type="entry name" value="AdoMet_MTases"/>
    <property type="match status" value="1"/>
</dbReference>
<feature type="domain" description="Protein arginine N-methyltransferase" evidence="7">
    <location>
        <begin position="206"/>
        <end position="320"/>
    </location>
</feature>
<dbReference type="AlphaFoldDB" id="A0A4U5M6I7"/>
<dbReference type="Pfam" id="PF22528">
    <property type="entry name" value="PRMT_C"/>
    <property type="match status" value="1"/>
</dbReference>
<evidence type="ECO:0000256" key="3">
    <source>
        <dbReference type="ARBA" id="ARBA00022691"/>
    </source>
</evidence>
<organism evidence="8 9">
    <name type="scientific">Steinernema carpocapsae</name>
    <name type="common">Entomopathogenic nematode</name>
    <dbReference type="NCBI Taxonomy" id="34508"/>
    <lineage>
        <taxon>Eukaryota</taxon>
        <taxon>Metazoa</taxon>
        <taxon>Ecdysozoa</taxon>
        <taxon>Nematoda</taxon>
        <taxon>Chromadorea</taxon>
        <taxon>Rhabditida</taxon>
        <taxon>Tylenchina</taxon>
        <taxon>Panagrolaimomorpha</taxon>
        <taxon>Strongyloidoidea</taxon>
        <taxon>Steinernematidae</taxon>
        <taxon>Steinernema</taxon>
    </lineage>
</organism>
<reference evidence="8 9" key="2">
    <citation type="journal article" date="2019" name="G3 (Bethesda)">
        <title>Hybrid Assembly of the Genome of the Entomopathogenic Nematode Steinernema carpocapsae Identifies the X-Chromosome.</title>
        <authorList>
            <person name="Serra L."/>
            <person name="Macchietto M."/>
            <person name="Macias-Munoz A."/>
            <person name="McGill C.J."/>
            <person name="Rodriguez I.M."/>
            <person name="Rodriguez B."/>
            <person name="Murad R."/>
            <person name="Mortazavi A."/>
        </authorList>
    </citation>
    <scope>NUCLEOTIDE SEQUENCE [LARGE SCALE GENOMIC DNA]</scope>
    <source>
        <strain evidence="8 9">ALL</strain>
    </source>
</reference>
<sequence length="646" mass="72428">MFIERINNATGDREWVVTDEGYDLAQEIARSGFADMILDTERNQLYEKGLRTVIAEKHAKGEEANVVDIGTGTGLLSLMAARAGADYVKAIEVFKPMADIARKILKSSEYADRIDLITTRSTDINSTAAGSKGNIIVAEVFDTELIGEGALRTFKEAHNTLVGPGTRVVPSSGNVYILPVESVLLKKFNKMPHSSLKSPYEKCPGTASVFDVQLSEIDKNSVKPLCEPFLAFSFNFENAESINYDESFLREAVATQSGSIDAILMWWNIDMDGTGAYIINMAPKWIYPASQWRDHWMQAVYYLPEDVQVNAGEKIAIQCSHDEFSLWFTSARASAYDKHNCECEAHVICARNSLFRMNDVDSDTSLKNLLKKECTGKDVLVVNEGSLIGLTTAEFAKSVTVVDTNPHFRGILQGYSSHNKLANVVIISSFNEVSQKPDLIVGEPFYLSSMLPWNNLRFWYDTDAMRKRFNAKIDTLIKNFVLYAIPLNFEHLWKIASPVGTVEGFDLSRFDDVCQTARFSTDAIVEPQPLWEYPSVCTGETVELVEFDLSQEIPAEEITFDATIEFGQDTNGVALWCDWQSSSDFVVQTGLLEDCKLGGTPVWNKGYRQGVYFMPQARRLDPECRKLLLQGTFNQKNGEISFYFAY</sequence>
<dbReference type="Gene3D" id="2.70.160.11">
    <property type="entry name" value="Hnrnp arginine n-methyltransferase1"/>
    <property type="match status" value="2"/>
</dbReference>
<comment type="caution">
    <text evidence="8">The sequence shown here is derived from an EMBL/GenBank/DDBJ whole genome shotgun (WGS) entry which is preliminary data.</text>
</comment>
<accession>A0A4U5M6I7</accession>
<dbReference type="Gene3D" id="3.40.50.150">
    <property type="entry name" value="Vaccinia Virus protein VP39"/>
    <property type="match status" value="2"/>
</dbReference>
<dbReference type="PANTHER" id="PTHR11006">
    <property type="entry name" value="PROTEIN ARGININE N-METHYLTRANSFERASE"/>
    <property type="match status" value="1"/>
</dbReference>
<dbReference type="GO" id="GO:0042054">
    <property type="term" value="F:histone methyltransferase activity"/>
    <property type="evidence" value="ECO:0007669"/>
    <property type="project" value="TreeGrafter"/>
</dbReference>
<dbReference type="OrthoDB" id="412876at2759"/>
<dbReference type="InterPro" id="IPR014644">
    <property type="entry name" value="MeTrfase_PRMT7"/>
</dbReference>
<keyword evidence="4" id="KW-0677">Repeat</keyword>
<gene>
    <name evidence="8" type="ORF">L596_025011</name>
</gene>
<dbReference type="InterPro" id="IPR055135">
    <property type="entry name" value="PRMT_dom"/>
</dbReference>
<dbReference type="FunFam" id="3.40.50.150:FF:000071">
    <property type="entry name" value="Protein arginine N-methyltransferase 7"/>
    <property type="match status" value="1"/>
</dbReference>
<dbReference type="GO" id="GO:0016274">
    <property type="term" value="F:protein-arginine N-methyltransferase activity"/>
    <property type="evidence" value="ECO:0007669"/>
    <property type="project" value="InterPro"/>
</dbReference>
<comment type="function">
    <text evidence="5">Arginine methyltransferase that can both catalyze the formation of omega-N monomethylarginine (MMA) and symmetrical dimethylarginine (sDMA).</text>
</comment>
<keyword evidence="3 6" id="KW-0949">S-adenosyl-L-methionine</keyword>
<evidence type="ECO:0000256" key="1">
    <source>
        <dbReference type="ARBA" id="ARBA00022603"/>
    </source>
</evidence>
<evidence type="ECO:0000256" key="5">
    <source>
        <dbReference type="PIRNR" id="PIRNR036946"/>
    </source>
</evidence>
<evidence type="ECO:0000313" key="8">
    <source>
        <dbReference type="EMBL" id="TKR64488.1"/>
    </source>
</evidence>
<evidence type="ECO:0000256" key="6">
    <source>
        <dbReference type="PROSITE-ProRule" id="PRU01015"/>
    </source>
</evidence>
<keyword evidence="1 6" id="KW-0489">Methyltransferase</keyword>
<dbReference type="STRING" id="34508.A0A4U5M6I7"/>
<dbReference type="InterPro" id="IPR029063">
    <property type="entry name" value="SAM-dependent_MTases_sf"/>
</dbReference>
<dbReference type="GO" id="GO:0032259">
    <property type="term" value="P:methylation"/>
    <property type="evidence" value="ECO:0007669"/>
    <property type="project" value="UniProtKB-KW"/>
</dbReference>